<dbReference type="AlphaFoldDB" id="A0A0E9WGM8"/>
<proteinExistence type="predicted"/>
<evidence type="ECO:0000313" key="1">
    <source>
        <dbReference type="EMBL" id="JAH89544.1"/>
    </source>
</evidence>
<dbReference type="EMBL" id="GBXM01019033">
    <property type="protein sequence ID" value="JAH89544.1"/>
    <property type="molecule type" value="Transcribed_RNA"/>
</dbReference>
<organism evidence="1">
    <name type="scientific">Anguilla anguilla</name>
    <name type="common">European freshwater eel</name>
    <name type="synonym">Muraena anguilla</name>
    <dbReference type="NCBI Taxonomy" id="7936"/>
    <lineage>
        <taxon>Eukaryota</taxon>
        <taxon>Metazoa</taxon>
        <taxon>Chordata</taxon>
        <taxon>Craniata</taxon>
        <taxon>Vertebrata</taxon>
        <taxon>Euteleostomi</taxon>
        <taxon>Actinopterygii</taxon>
        <taxon>Neopterygii</taxon>
        <taxon>Teleostei</taxon>
        <taxon>Anguilliformes</taxon>
        <taxon>Anguillidae</taxon>
        <taxon>Anguilla</taxon>
    </lineage>
</organism>
<protein>
    <submittedName>
        <fullName evidence="1">Uncharacterized protein</fullName>
    </submittedName>
</protein>
<sequence length="62" mass="6914">MCYPCSGDSLINESQDLHSSPISNSRHPIVTLWSKMTKSMVMVNTSSKSIRPDNLLCHNCSM</sequence>
<name>A0A0E9WGM8_ANGAN</name>
<reference evidence="1" key="1">
    <citation type="submission" date="2014-11" db="EMBL/GenBank/DDBJ databases">
        <authorList>
            <person name="Amaro Gonzalez C."/>
        </authorList>
    </citation>
    <scope>NUCLEOTIDE SEQUENCE</scope>
</reference>
<accession>A0A0E9WGM8</accession>
<reference evidence="1" key="2">
    <citation type="journal article" date="2015" name="Fish Shellfish Immunol.">
        <title>Early steps in the European eel (Anguilla anguilla)-Vibrio vulnificus interaction in the gills: Role of the RtxA13 toxin.</title>
        <authorList>
            <person name="Callol A."/>
            <person name="Pajuelo D."/>
            <person name="Ebbesson L."/>
            <person name="Teles M."/>
            <person name="MacKenzie S."/>
            <person name="Amaro C."/>
        </authorList>
    </citation>
    <scope>NUCLEOTIDE SEQUENCE</scope>
</reference>